<dbReference type="AlphaFoldDB" id="A0A8T2K7R2"/>
<feature type="region of interest" description="Disordered" evidence="1">
    <location>
        <begin position="126"/>
        <end position="145"/>
    </location>
</feature>
<keyword evidence="3" id="KW-1185">Reference proteome</keyword>
<organism evidence="2 3">
    <name type="scientific">Hymenochirus boettgeri</name>
    <name type="common">Congo dwarf clawed frog</name>
    <dbReference type="NCBI Taxonomy" id="247094"/>
    <lineage>
        <taxon>Eukaryota</taxon>
        <taxon>Metazoa</taxon>
        <taxon>Chordata</taxon>
        <taxon>Craniata</taxon>
        <taxon>Vertebrata</taxon>
        <taxon>Euteleostomi</taxon>
        <taxon>Amphibia</taxon>
        <taxon>Batrachia</taxon>
        <taxon>Anura</taxon>
        <taxon>Pipoidea</taxon>
        <taxon>Pipidae</taxon>
        <taxon>Pipinae</taxon>
        <taxon>Hymenochirus</taxon>
    </lineage>
</organism>
<dbReference type="PANTHER" id="PTHR21678">
    <property type="entry name" value="GROWTH INHIBITION AND DIFFERENTIATION RELATED PROTEIN 88"/>
    <property type="match status" value="1"/>
</dbReference>
<evidence type="ECO:0000256" key="1">
    <source>
        <dbReference type="SAM" id="MobiDB-lite"/>
    </source>
</evidence>
<protein>
    <submittedName>
        <fullName evidence="2">Uncharacterized protein</fullName>
    </submittedName>
</protein>
<dbReference type="OrthoDB" id="5418203at2759"/>
<comment type="caution">
    <text evidence="2">The sequence shown here is derived from an EMBL/GenBank/DDBJ whole genome shotgun (WGS) entry which is preliminary data.</text>
</comment>
<accession>A0A8T2K7R2</accession>
<name>A0A8T2K7R2_9PIPI</name>
<dbReference type="EMBL" id="JAACNH010000001">
    <property type="protein sequence ID" value="KAG8453545.1"/>
    <property type="molecule type" value="Genomic_DNA"/>
</dbReference>
<dbReference type="InterPro" id="IPR039884">
    <property type="entry name" value="R3HC1/R3HCL"/>
</dbReference>
<dbReference type="InterPro" id="IPR012677">
    <property type="entry name" value="Nucleotide-bd_a/b_plait_sf"/>
</dbReference>
<dbReference type="Proteomes" id="UP000812440">
    <property type="component" value="Chromosome 1"/>
</dbReference>
<reference evidence="2" key="1">
    <citation type="thesis" date="2020" institute="ProQuest LLC" country="789 East Eisenhower Parkway, Ann Arbor, MI, USA">
        <title>Comparative Genomics and Chromosome Evolution.</title>
        <authorList>
            <person name="Mudd A.B."/>
        </authorList>
    </citation>
    <scope>NUCLEOTIDE SEQUENCE</scope>
    <source>
        <strain evidence="2">Female2</strain>
        <tissue evidence="2">Blood</tissue>
    </source>
</reference>
<proteinExistence type="predicted"/>
<gene>
    <name evidence="2" type="ORF">GDO86_000250</name>
</gene>
<dbReference type="Gene3D" id="3.30.70.330">
    <property type="match status" value="1"/>
</dbReference>
<dbReference type="PANTHER" id="PTHR21678:SF7">
    <property type="entry name" value="COILED-COIL DOMAIN-CONTAINING PROTEIN R3HCC1L"/>
    <property type="match status" value="1"/>
</dbReference>
<evidence type="ECO:0000313" key="3">
    <source>
        <dbReference type="Proteomes" id="UP000812440"/>
    </source>
</evidence>
<evidence type="ECO:0000313" key="2">
    <source>
        <dbReference type="EMBL" id="KAG8453545.1"/>
    </source>
</evidence>
<sequence>MKHILEISQFPTHFKNEDFMEAFDSYRQDGFDIKWVDSSHVLAVFSSSKSAWRCLKSNTSGLKVRPLSQATRASKVKARRYSDFLQPSGPRPQTSALTAKRLVMNALGLRVNQSKSQYKAELAKLKQEKMKIPSSEEGTNGGASS</sequence>